<evidence type="ECO:0000256" key="5">
    <source>
        <dbReference type="SAM" id="Phobius"/>
    </source>
</evidence>
<feature type="transmembrane region" description="Helical" evidence="5">
    <location>
        <begin position="131"/>
        <end position="151"/>
    </location>
</feature>
<feature type="transmembrane region" description="Helical" evidence="5">
    <location>
        <begin position="336"/>
        <end position="356"/>
    </location>
</feature>
<dbReference type="Pfam" id="PF01740">
    <property type="entry name" value="STAS"/>
    <property type="match status" value="1"/>
</dbReference>
<dbReference type="InterPro" id="IPR011547">
    <property type="entry name" value="SLC26A/SulP_dom"/>
</dbReference>
<reference evidence="7 8" key="1">
    <citation type="submission" date="2021-04" db="EMBL/GenBank/DDBJ databases">
        <authorList>
            <person name="Pira H."/>
            <person name="Risdian C."/>
            <person name="Wink J."/>
        </authorList>
    </citation>
    <scope>NUCLEOTIDE SEQUENCE [LARGE SCALE GENOMIC DNA]</scope>
    <source>
        <strain evidence="7 8">WHA3</strain>
    </source>
</reference>
<gene>
    <name evidence="7" type="ORF">KCG44_05165</name>
</gene>
<feature type="transmembrane region" description="Helical" evidence="5">
    <location>
        <begin position="214"/>
        <end position="237"/>
    </location>
</feature>
<evidence type="ECO:0000256" key="4">
    <source>
        <dbReference type="ARBA" id="ARBA00023136"/>
    </source>
</evidence>
<keyword evidence="8" id="KW-1185">Reference proteome</keyword>
<evidence type="ECO:0000259" key="6">
    <source>
        <dbReference type="PROSITE" id="PS50801"/>
    </source>
</evidence>
<feature type="transmembrane region" description="Helical" evidence="5">
    <location>
        <begin position="363"/>
        <end position="381"/>
    </location>
</feature>
<feature type="transmembrane region" description="Helical" evidence="5">
    <location>
        <begin position="52"/>
        <end position="73"/>
    </location>
</feature>
<comment type="subcellular location">
    <subcellularLocation>
        <location evidence="1">Membrane</location>
        <topology evidence="1">Multi-pass membrane protein</topology>
    </subcellularLocation>
</comment>
<dbReference type="InterPro" id="IPR018045">
    <property type="entry name" value="S04_transporter_CS"/>
</dbReference>
<sequence>MSFRDLVPPLRWLGDYSARDATSDIVAGLILAVLLVPQAMAYATLAGLPPEVGLYTAIAPPLIYACLGTSPYVSMGPVALASLLVADAVAGSSLDPAEAAAILAVETGAILLAIGALRLGRLVNFISDPALLGFTAAAAVLIAASQLPTLLGIDAERGGTIMATATTLWPLIPQTDVTALIVGGGALLALIIGSRFGRPLLWKLGVRPPWRRTLVSTIPFVVLVICAAAATIWTLDIPKVTQPPSGLPPFGLPPLDMTAWLGLLPSSAVIAAVIFVPGTAVAKSLAGRRRQSLDTSQEALAIGAANVASALSGGYSPGVSFSRSALVYDSGARSPIASGIGALIVLLVVLFLSAPLALLPKTALAALVISAVFGLIKPAQIRSTWRHSRTEGMVIFVTFAATLGLGVQWGLGVGAISGIAAFLWFSSLPRVTRLGERVQGDGRFRSVDRNEVEVDTLPVLAIRFDRSLYFANVGHCEDQLLTLLSRHPEASCLLIDMKGVNDIDASGMAMLERLIENLEEKRLTVGFAEVRQSLQRAFTGHLELERCAIYADVPEGVRRMQEACGDDAG</sequence>
<keyword evidence="3 5" id="KW-1133">Transmembrane helix</keyword>
<feature type="transmembrane region" description="Helical" evidence="5">
    <location>
        <begin position="257"/>
        <end position="278"/>
    </location>
</feature>
<dbReference type="PANTHER" id="PTHR11814">
    <property type="entry name" value="SULFATE TRANSPORTER"/>
    <property type="match status" value="1"/>
</dbReference>
<proteinExistence type="predicted"/>
<feature type="domain" description="STAS" evidence="6">
    <location>
        <begin position="459"/>
        <end position="538"/>
    </location>
</feature>
<dbReference type="InterPro" id="IPR001902">
    <property type="entry name" value="SLC26A/SulP_fam"/>
</dbReference>
<evidence type="ECO:0000256" key="1">
    <source>
        <dbReference type="ARBA" id="ARBA00004141"/>
    </source>
</evidence>
<dbReference type="Pfam" id="PF00916">
    <property type="entry name" value="Sulfate_transp"/>
    <property type="match status" value="1"/>
</dbReference>
<feature type="transmembrane region" description="Helical" evidence="5">
    <location>
        <begin position="393"/>
        <end position="425"/>
    </location>
</feature>
<dbReference type="CDD" id="cd07042">
    <property type="entry name" value="STAS_SulP_like_sulfate_transporter"/>
    <property type="match status" value="1"/>
</dbReference>
<evidence type="ECO:0000256" key="2">
    <source>
        <dbReference type="ARBA" id="ARBA00022692"/>
    </source>
</evidence>
<feature type="transmembrane region" description="Helical" evidence="5">
    <location>
        <begin position="171"/>
        <end position="193"/>
    </location>
</feature>
<protein>
    <submittedName>
        <fullName evidence="7">STAS domain-containing protein</fullName>
    </submittedName>
</protein>
<name>A0ABS6SE32_9SPHN</name>
<evidence type="ECO:0000313" key="7">
    <source>
        <dbReference type="EMBL" id="MBV7256171.1"/>
    </source>
</evidence>
<dbReference type="RefSeq" id="WP_218444718.1">
    <property type="nucleotide sequence ID" value="NZ_JAGSPA010000002.1"/>
</dbReference>
<dbReference type="EMBL" id="JAGSPA010000002">
    <property type="protein sequence ID" value="MBV7256171.1"/>
    <property type="molecule type" value="Genomic_DNA"/>
</dbReference>
<evidence type="ECO:0000256" key="3">
    <source>
        <dbReference type="ARBA" id="ARBA00022989"/>
    </source>
</evidence>
<organism evidence="7 8">
    <name type="scientific">Pacificimonas pallii</name>
    <dbReference type="NCBI Taxonomy" id="2827236"/>
    <lineage>
        <taxon>Bacteria</taxon>
        <taxon>Pseudomonadati</taxon>
        <taxon>Pseudomonadota</taxon>
        <taxon>Alphaproteobacteria</taxon>
        <taxon>Sphingomonadales</taxon>
        <taxon>Sphingosinicellaceae</taxon>
        <taxon>Pacificimonas</taxon>
    </lineage>
</organism>
<dbReference type="InterPro" id="IPR002645">
    <property type="entry name" value="STAS_dom"/>
</dbReference>
<accession>A0ABS6SE32</accession>
<keyword evidence="4 5" id="KW-0472">Membrane</keyword>
<feature type="transmembrane region" description="Helical" evidence="5">
    <location>
        <begin position="99"/>
        <end position="119"/>
    </location>
</feature>
<dbReference type="Proteomes" id="UP000722336">
    <property type="component" value="Unassembled WGS sequence"/>
</dbReference>
<keyword evidence="2 5" id="KW-0812">Transmembrane</keyword>
<comment type="caution">
    <text evidence="7">The sequence shown here is derived from an EMBL/GenBank/DDBJ whole genome shotgun (WGS) entry which is preliminary data.</text>
</comment>
<dbReference type="PROSITE" id="PS50801">
    <property type="entry name" value="STAS"/>
    <property type="match status" value="1"/>
</dbReference>
<dbReference type="PROSITE" id="PS01130">
    <property type="entry name" value="SLC26A"/>
    <property type="match status" value="1"/>
</dbReference>
<feature type="transmembrane region" description="Helical" evidence="5">
    <location>
        <begin position="25"/>
        <end position="45"/>
    </location>
</feature>
<evidence type="ECO:0000313" key="8">
    <source>
        <dbReference type="Proteomes" id="UP000722336"/>
    </source>
</evidence>